<sequence>MSQMYNLTATRFAHSPEKKSKKRTEIDNVIQKINRGDKVLVLLRGLPGSGKSTLGHYILNNTIGDNEQTLRNHLLSTDDYFMKNGVYNYNSMLIGDAHGWNHQRAFSAMSKGYSPIIIDNTNVQMWEMKPYAMMATDFGYFLDILEPDTHWCFNEKELAKRNKHNVPKATIRNMIERYDKNVTPIKLLTAYDCKYKLQKPPQMRSYPPLTNRGGSQVNVNSVGAIKSKSMSEPINLMDFNEPAKNMSASKNKEDENKLFNSVDNLLMHQEDCIGNVLQPVLSKASKSTDLFENIKIWGIDEDALNSWDIVTPVKENHLDKMELLPVVTIDDDDIEMKDASTNTEDKYFTSLKRIRQNCSMDDLKVLVTCNRDINRNIASKQPGVRRKLMLDKSCMTEDFISDYQAQLEQLITVFPNIPLRSIEHWYNKCNRDIDWTIEFLLAEKGEALNVSIANEEDFRPTESIDQKMGSICIDSDSDSSNADRDSPRSTKNKRKYVNAESLELKKCIESKITIGDDHYSDKILKIKHFRFGENLDKSTDIKVNRSNETSPSTESPEQLDLSDEPFEFIEMDNHGSPSNSMDQLETVDLTLGFSNTSSSSYFVG</sequence>
<dbReference type="InterPro" id="IPR052772">
    <property type="entry name" value="Endo/PolyKinase_Domain-Protein"/>
</dbReference>
<keyword evidence="3" id="KW-1185">Reference proteome</keyword>
<dbReference type="InterPro" id="IPR027417">
    <property type="entry name" value="P-loop_NTPase"/>
</dbReference>
<dbReference type="PANTHER" id="PTHR46535">
    <property type="entry name" value="NEDD4-BINDING PROTEIN 2"/>
    <property type="match status" value="1"/>
</dbReference>
<dbReference type="SUPFAM" id="SSF46934">
    <property type="entry name" value="UBA-like"/>
    <property type="match status" value="1"/>
</dbReference>
<dbReference type="Proteomes" id="UP000625711">
    <property type="component" value="Unassembled WGS sequence"/>
</dbReference>
<feature type="region of interest" description="Disordered" evidence="1">
    <location>
        <begin position="471"/>
        <end position="494"/>
    </location>
</feature>
<dbReference type="GO" id="GO:0004519">
    <property type="term" value="F:endonuclease activity"/>
    <property type="evidence" value="ECO:0007669"/>
    <property type="project" value="TreeGrafter"/>
</dbReference>
<reference evidence="2" key="1">
    <citation type="submission" date="2020-08" db="EMBL/GenBank/DDBJ databases">
        <title>Genome sequencing and assembly of the red palm weevil Rhynchophorus ferrugineus.</title>
        <authorList>
            <person name="Dias G.B."/>
            <person name="Bergman C.M."/>
            <person name="Manee M."/>
        </authorList>
    </citation>
    <scope>NUCLEOTIDE SEQUENCE</scope>
    <source>
        <strain evidence="2">AA-2017</strain>
        <tissue evidence="2">Whole larva</tissue>
    </source>
</reference>
<organism evidence="2 3">
    <name type="scientific">Rhynchophorus ferrugineus</name>
    <name type="common">Red palm weevil</name>
    <name type="synonym">Curculio ferrugineus</name>
    <dbReference type="NCBI Taxonomy" id="354439"/>
    <lineage>
        <taxon>Eukaryota</taxon>
        <taxon>Metazoa</taxon>
        <taxon>Ecdysozoa</taxon>
        <taxon>Arthropoda</taxon>
        <taxon>Hexapoda</taxon>
        <taxon>Insecta</taxon>
        <taxon>Pterygota</taxon>
        <taxon>Neoptera</taxon>
        <taxon>Endopterygota</taxon>
        <taxon>Coleoptera</taxon>
        <taxon>Polyphaga</taxon>
        <taxon>Cucujiformia</taxon>
        <taxon>Curculionidae</taxon>
        <taxon>Dryophthorinae</taxon>
        <taxon>Rhynchophorus</taxon>
    </lineage>
</organism>
<dbReference type="GO" id="GO:0005634">
    <property type="term" value="C:nucleus"/>
    <property type="evidence" value="ECO:0007669"/>
    <property type="project" value="TreeGrafter"/>
</dbReference>
<proteinExistence type="predicted"/>
<comment type="caution">
    <text evidence="2">The sequence shown here is derived from an EMBL/GenBank/DDBJ whole genome shotgun (WGS) entry which is preliminary data.</text>
</comment>
<dbReference type="Pfam" id="PF13671">
    <property type="entry name" value="AAA_33"/>
    <property type="match status" value="1"/>
</dbReference>
<evidence type="ECO:0000313" key="3">
    <source>
        <dbReference type="Proteomes" id="UP000625711"/>
    </source>
</evidence>
<dbReference type="SUPFAM" id="SSF52540">
    <property type="entry name" value="P-loop containing nucleoside triphosphate hydrolases"/>
    <property type="match status" value="1"/>
</dbReference>
<evidence type="ECO:0000256" key="1">
    <source>
        <dbReference type="SAM" id="MobiDB-lite"/>
    </source>
</evidence>
<gene>
    <name evidence="2" type="ORF">GWI33_022327</name>
</gene>
<feature type="compositionally biased region" description="Basic and acidic residues" evidence="1">
    <location>
        <begin position="14"/>
        <end position="23"/>
    </location>
</feature>
<dbReference type="OrthoDB" id="3231855at2759"/>
<feature type="region of interest" description="Disordered" evidence="1">
    <location>
        <begin position="1"/>
        <end position="23"/>
    </location>
</feature>
<evidence type="ECO:0000313" key="2">
    <source>
        <dbReference type="EMBL" id="KAF7284345.1"/>
    </source>
</evidence>
<dbReference type="PANTHER" id="PTHR46535:SF1">
    <property type="entry name" value="NEDD4-BINDING PROTEIN 2"/>
    <property type="match status" value="1"/>
</dbReference>
<dbReference type="Gene3D" id="3.40.50.300">
    <property type="entry name" value="P-loop containing nucleotide triphosphate hydrolases"/>
    <property type="match status" value="1"/>
</dbReference>
<protein>
    <recommendedName>
        <fullName evidence="4">NEDD4-binding protein 2-like 1</fullName>
    </recommendedName>
</protein>
<dbReference type="EMBL" id="JAACXV010000079">
    <property type="protein sequence ID" value="KAF7284345.1"/>
    <property type="molecule type" value="Genomic_DNA"/>
</dbReference>
<evidence type="ECO:0008006" key="4">
    <source>
        <dbReference type="Google" id="ProtNLM"/>
    </source>
</evidence>
<dbReference type="CDD" id="cd14279">
    <property type="entry name" value="CUE"/>
    <property type="match status" value="1"/>
</dbReference>
<dbReference type="AlphaFoldDB" id="A0A834IQ51"/>
<accession>A0A834IQ51</accession>
<dbReference type="InterPro" id="IPR009060">
    <property type="entry name" value="UBA-like_sf"/>
</dbReference>
<name>A0A834IQ51_RHYFE</name>